<reference evidence="2" key="1">
    <citation type="submission" date="2021-07" db="EMBL/GenBank/DDBJ databases">
        <title>Characterization of violacein-producing bacteria and related species.</title>
        <authorList>
            <person name="Wilson H.S."/>
            <person name="De Leon M.E."/>
        </authorList>
    </citation>
    <scope>NUCLEOTIDE SEQUENCE</scope>
    <source>
        <strain evidence="2">HSC-15S17</strain>
    </source>
</reference>
<protein>
    <recommendedName>
        <fullName evidence="6">VCBS repeat-containing protein</fullName>
    </recommendedName>
</protein>
<reference evidence="3" key="2">
    <citation type="submission" date="2022-03" db="EMBL/GenBank/DDBJ databases">
        <title>Genome Encyclopedia of Bacteria and Archaea VI: Functional Genomics of Type Strains.</title>
        <authorList>
            <person name="Whitman W."/>
        </authorList>
    </citation>
    <scope>NUCLEOTIDE SEQUENCE</scope>
    <source>
        <strain evidence="3">HSC-15S17</strain>
    </source>
</reference>
<keyword evidence="5" id="KW-1185">Reference proteome</keyword>
<comment type="caution">
    <text evidence="2">The sequence shown here is derived from an EMBL/GenBank/DDBJ whole genome shotgun (WGS) entry which is preliminary data.</text>
</comment>
<dbReference type="EMBL" id="JALJZU010000001">
    <property type="protein sequence ID" value="MCP2006861.1"/>
    <property type="molecule type" value="Genomic_DNA"/>
</dbReference>
<evidence type="ECO:0000313" key="2">
    <source>
        <dbReference type="EMBL" id="MBV6319328.1"/>
    </source>
</evidence>
<evidence type="ECO:0000313" key="3">
    <source>
        <dbReference type="EMBL" id="MCP2006861.1"/>
    </source>
</evidence>
<dbReference type="InterPro" id="IPR058148">
    <property type="entry name" value="M949_RS01915-like_dom"/>
</dbReference>
<dbReference type="Proteomes" id="UP001162889">
    <property type="component" value="Unassembled WGS sequence"/>
</dbReference>
<dbReference type="NCBIfam" id="NF046077">
    <property type="entry name" value="LPS_M949_RS01915"/>
    <property type="match status" value="1"/>
</dbReference>
<proteinExistence type="predicted"/>
<name>A0AA41H8X1_9BURK</name>
<evidence type="ECO:0008006" key="6">
    <source>
        <dbReference type="Google" id="ProtNLM"/>
    </source>
</evidence>
<keyword evidence="1" id="KW-0732">Signal</keyword>
<evidence type="ECO:0000313" key="5">
    <source>
        <dbReference type="Proteomes" id="UP001162889"/>
    </source>
</evidence>
<evidence type="ECO:0000256" key="1">
    <source>
        <dbReference type="SAM" id="SignalP"/>
    </source>
</evidence>
<dbReference type="RefSeq" id="WP_217940007.1">
    <property type="nucleotide sequence ID" value="NZ_JAHTGR010000001.1"/>
</dbReference>
<dbReference type="EMBL" id="JAHTGR010000001">
    <property type="protein sequence ID" value="MBV6319328.1"/>
    <property type="molecule type" value="Genomic_DNA"/>
</dbReference>
<sequence>MKTVSITFLSAGMLLCMSTACSARAPTPDNQPADLAYLTTQHIPSAGNLVMARRVRDKEGEHVLVLNRKAGPSPAKPKSGRVEHIELDVGYYSRQGSAWKAEWSLHDFVDCPGLDSVAEFFVPNVGITDLNGDGKAEVTIPYKLFCGGGVDSYTVKVILREGTLKLAIRGDSLVKLPGQEPFGGEHQYDKTLLAPTYALYKQHMDKVWDAVSIDVRK</sequence>
<gene>
    <name evidence="2" type="ORF">KVP70_00155</name>
    <name evidence="3" type="ORF">L1274_000549</name>
</gene>
<feature type="signal peptide" evidence="1">
    <location>
        <begin position="1"/>
        <end position="25"/>
    </location>
</feature>
<organism evidence="2 4">
    <name type="scientific">Duganella violaceipulchra</name>
    <dbReference type="NCBI Taxonomy" id="2849652"/>
    <lineage>
        <taxon>Bacteria</taxon>
        <taxon>Pseudomonadati</taxon>
        <taxon>Pseudomonadota</taxon>
        <taxon>Betaproteobacteria</taxon>
        <taxon>Burkholderiales</taxon>
        <taxon>Oxalobacteraceae</taxon>
        <taxon>Telluria group</taxon>
        <taxon>Duganella</taxon>
    </lineage>
</organism>
<accession>A0AA41H8X1</accession>
<feature type="chain" id="PRO_5041227395" description="VCBS repeat-containing protein" evidence="1">
    <location>
        <begin position="26"/>
        <end position="217"/>
    </location>
</feature>
<dbReference type="AlphaFoldDB" id="A0AA41H8X1"/>
<dbReference type="Proteomes" id="UP001155901">
    <property type="component" value="Unassembled WGS sequence"/>
</dbReference>
<evidence type="ECO:0000313" key="4">
    <source>
        <dbReference type="Proteomes" id="UP001155901"/>
    </source>
</evidence>
<dbReference type="PROSITE" id="PS51257">
    <property type="entry name" value="PROKAR_LIPOPROTEIN"/>
    <property type="match status" value="1"/>
</dbReference>